<sequence>NPKGYLTQDKNMDLALAMEKASFSWGLPDAMNATEKPQDSSEKTTQHSDLKPSLTNISFTLSK</sequence>
<feature type="non-terminal residue" evidence="2">
    <location>
        <position position="1"/>
    </location>
</feature>
<feature type="compositionally biased region" description="Basic and acidic residues" evidence="1">
    <location>
        <begin position="36"/>
        <end position="50"/>
    </location>
</feature>
<evidence type="ECO:0000256" key="1">
    <source>
        <dbReference type="SAM" id="MobiDB-lite"/>
    </source>
</evidence>
<feature type="non-terminal residue" evidence="2">
    <location>
        <position position="63"/>
    </location>
</feature>
<protein>
    <submittedName>
        <fullName evidence="2">Uncharacterized protein</fullName>
    </submittedName>
</protein>
<accession>A0ABD0QRM1</accession>
<proteinExistence type="predicted"/>
<comment type="caution">
    <text evidence="2">The sequence shown here is derived from an EMBL/GenBank/DDBJ whole genome shotgun (WGS) entry which is preliminary data.</text>
</comment>
<feature type="compositionally biased region" description="Polar residues" evidence="1">
    <location>
        <begin position="53"/>
        <end position="63"/>
    </location>
</feature>
<name>A0ABD0QRM1_CIRMR</name>
<organism evidence="2 3">
    <name type="scientific">Cirrhinus mrigala</name>
    <name type="common">Mrigala</name>
    <dbReference type="NCBI Taxonomy" id="683832"/>
    <lineage>
        <taxon>Eukaryota</taxon>
        <taxon>Metazoa</taxon>
        <taxon>Chordata</taxon>
        <taxon>Craniata</taxon>
        <taxon>Vertebrata</taxon>
        <taxon>Euteleostomi</taxon>
        <taxon>Actinopterygii</taxon>
        <taxon>Neopterygii</taxon>
        <taxon>Teleostei</taxon>
        <taxon>Ostariophysi</taxon>
        <taxon>Cypriniformes</taxon>
        <taxon>Cyprinidae</taxon>
        <taxon>Labeoninae</taxon>
        <taxon>Labeonini</taxon>
        <taxon>Cirrhinus</taxon>
    </lineage>
</organism>
<keyword evidence="3" id="KW-1185">Reference proteome</keyword>
<evidence type="ECO:0000313" key="3">
    <source>
        <dbReference type="Proteomes" id="UP001529510"/>
    </source>
</evidence>
<dbReference type="EMBL" id="JAMKFB020000007">
    <property type="protein sequence ID" value="KAL0188865.1"/>
    <property type="molecule type" value="Genomic_DNA"/>
</dbReference>
<dbReference type="Proteomes" id="UP001529510">
    <property type="component" value="Unassembled WGS sequence"/>
</dbReference>
<dbReference type="AlphaFoldDB" id="A0ABD0QRM1"/>
<evidence type="ECO:0000313" key="2">
    <source>
        <dbReference type="EMBL" id="KAL0188865.1"/>
    </source>
</evidence>
<gene>
    <name evidence="2" type="ORF">M9458_015964</name>
</gene>
<feature type="region of interest" description="Disordered" evidence="1">
    <location>
        <begin position="28"/>
        <end position="63"/>
    </location>
</feature>
<reference evidence="2 3" key="1">
    <citation type="submission" date="2024-05" db="EMBL/GenBank/DDBJ databases">
        <title>Genome sequencing and assembly of Indian major carp, Cirrhinus mrigala (Hamilton, 1822).</title>
        <authorList>
            <person name="Mohindra V."/>
            <person name="Chowdhury L.M."/>
            <person name="Lal K."/>
            <person name="Jena J.K."/>
        </authorList>
    </citation>
    <scope>NUCLEOTIDE SEQUENCE [LARGE SCALE GENOMIC DNA]</scope>
    <source>
        <strain evidence="2">CM1030</strain>
        <tissue evidence="2">Blood</tissue>
    </source>
</reference>